<dbReference type="EMBL" id="JAJLJH010000003">
    <property type="protein sequence ID" value="MCK9686988.1"/>
    <property type="molecule type" value="Genomic_DNA"/>
</dbReference>
<sequence length="411" mass="44969">MTDIPTLQQPLQLPSDKQHGIGAAVKHALMFAPSMTDIMIHEGQVIRAKSARGTLPLHQLFSAIPPFVVTREHIVTYLAGYVDGAARHHRDDRGHQQSVQDYWDTRIKPVLARQRSVNIRLDGRGGHSLRYSLFMHGTGELALVMRITPPDITALTSLSLPHNLVSTLTESTSGFIVITGPTGSGKSETAMSILDWHNAHHSGHILTIEDPVEKKIAPRKSIITQREVGYDVLSFADGMREALRMSPDVLLTSEIRDAETAEQAIQGGESGSLMIATTHGKSVTGTMRKILSYTGTSADVMRSVLAGNLIAVVRQALVPSKDGKRYLMAADVLFNTGKVTQYIERGDWIGLESAIREDNRLGASEWVPMNNRLVELVRRGEIEASEAMRETSDIPTLKRKLAAAGPASLAR</sequence>
<keyword evidence="4" id="KW-1185">Reference proteome</keyword>
<dbReference type="GO" id="GO:0016887">
    <property type="term" value="F:ATP hydrolysis activity"/>
    <property type="evidence" value="ECO:0007669"/>
    <property type="project" value="InterPro"/>
</dbReference>
<dbReference type="InterPro" id="IPR001482">
    <property type="entry name" value="T2SS/T4SS_dom"/>
</dbReference>
<evidence type="ECO:0000256" key="1">
    <source>
        <dbReference type="ARBA" id="ARBA00006611"/>
    </source>
</evidence>
<accession>A0A9X2BZS0</accession>
<dbReference type="PANTHER" id="PTHR30486:SF12">
    <property type="entry name" value="TYPE IV PILUS ATPASE PILU"/>
    <property type="match status" value="1"/>
</dbReference>
<dbReference type="InterPro" id="IPR027417">
    <property type="entry name" value="P-loop_NTPase"/>
</dbReference>
<evidence type="ECO:0000313" key="3">
    <source>
        <dbReference type="EMBL" id="MCK9686988.1"/>
    </source>
</evidence>
<evidence type="ECO:0000313" key="4">
    <source>
        <dbReference type="Proteomes" id="UP001139353"/>
    </source>
</evidence>
<dbReference type="Proteomes" id="UP001139353">
    <property type="component" value="Unassembled WGS sequence"/>
</dbReference>
<dbReference type="PANTHER" id="PTHR30486">
    <property type="entry name" value="TWITCHING MOTILITY PROTEIN PILT"/>
    <property type="match status" value="1"/>
</dbReference>
<dbReference type="Pfam" id="PF00437">
    <property type="entry name" value="T2SSE"/>
    <property type="match status" value="1"/>
</dbReference>
<comment type="caution">
    <text evidence="3">The sequence shown here is derived from an EMBL/GenBank/DDBJ whole genome shotgun (WGS) entry which is preliminary data.</text>
</comment>
<dbReference type="RefSeq" id="WP_275683024.1">
    <property type="nucleotide sequence ID" value="NZ_JAJLJH010000003.1"/>
</dbReference>
<gene>
    <name evidence="3" type="primary">tadA</name>
    <name evidence="3" type="ORF">LPC04_14850</name>
</gene>
<comment type="similarity">
    <text evidence="1">Belongs to the GSP E family.</text>
</comment>
<dbReference type="SUPFAM" id="SSF52540">
    <property type="entry name" value="P-loop containing nucleoside triphosphate hydrolases"/>
    <property type="match status" value="1"/>
</dbReference>
<reference evidence="3" key="1">
    <citation type="submission" date="2021-11" db="EMBL/GenBank/DDBJ databases">
        <title>BS-T2-15 a new species belonging to the Comamonadaceae family isolated from the soil of a French oak forest.</title>
        <authorList>
            <person name="Mieszkin S."/>
            <person name="Alain K."/>
        </authorList>
    </citation>
    <scope>NUCLEOTIDE SEQUENCE</scope>
    <source>
        <strain evidence="3">BS-T2-15</strain>
    </source>
</reference>
<dbReference type="InterPro" id="IPR050921">
    <property type="entry name" value="T4SS_GSP_E_ATPase"/>
</dbReference>
<proteinExistence type="inferred from homology"/>
<feature type="domain" description="Bacterial type II secretion system protein E" evidence="2">
    <location>
        <begin position="126"/>
        <end position="390"/>
    </location>
</feature>
<protein>
    <submittedName>
        <fullName evidence="3">Flp pilus assembly complex ATPase component TadA</fullName>
    </submittedName>
</protein>
<name>A0A9X2BZS0_9BURK</name>
<organism evidence="3 4">
    <name type="scientific">Scleromatobacter humisilvae</name>
    <dbReference type="NCBI Taxonomy" id="2897159"/>
    <lineage>
        <taxon>Bacteria</taxon>
        <taxon>Pseudomonadati</taxon>
        <taxon>Pseudomonadota</taxon>
        <taxon>Betaproteobacteria</taxon>
        <taxon>Burkholderiales</taxon>
        <taxon>Sphaerotilaceae</taxon>
        <taxon>Scleromatobacter</taxon>
    </lineage>
</organism>
<evidence type="ECO:0000259" key="2">
    <source>
        <dbReference type="Pfam" id="PF00437"/>
    </source>
</evidence>
<dbReference type="Gene3D" id="3.40.50.300">
    <property type="entry name" value="P-loop containing nucleotide triphosphate hydrolases"/>
    <property type="match status" value="1"/>
</dbReference>
<dbReference type="AlphaFoldDB" id="A0A9X2BZS0"/>